<dbReference type="EnsemblMetazoa" id="AALFPA23_010896.R15368">
    <property type="protein sequence ID" value="AALFPA23_010896.P15368"/>
    <property type="gene ID" value="AALFPA23_010896"/>
</dbReference>
<dbReference type="Pfam" id="PF03564">
    <property type="entry name" value="DUF1759"/>
    <property type="match status" value="1"/>
</dbReference>
<dbReference type="Gene3D" id="3.30.420.10">
    <property type="entry name" value="Ribonuclease H-like superfamily/Ribonuclease H"/>
    <property type="match status" value="1"/>
</dbReference>
<sequence>MSTRSQKDGTDVVAHCQACSNPDTERMVSCCHCRSWWHFECVGVTGSIAEQGRTFTCPGCQQPSLTIPPDFEKPKVGKSVSKAGSFVSGRTRSSVRARRAQLELEKLEAQKALALKRLELENKKLQLEAEVLEESFRLREEIEREGGSDTGSVYSQQSSRSKVEEWQKQQEEIMSSTIAASAEIPSEVGLQKETTATIGTGASQGGEKQPGKNILDRALQGISLEDSISEGTLGGMIGRTSEILRQSGTSRAGLPPVSVSSRVPGVSANNQVLLGYIHPHSTLGSWNESNIPQSIAPSLIPSQSQIGGFARHLPASNSRIVSSVVNTASGTRIGDSFSARPVATSEAVGDYPMNTRDEQPLLRRRDQPMRNPELHTSLNPERQSVESPRENLAQNADQHGWGPSPQQIAARQVIAKELPTFSGNPEDWPLFISSFTNTTQACGYSDAENLARLQRSLKGNALDAVRSRLLLPAAVPHVIATLETLYGRPELLIHTLLQKVRGAPAPKQDRLETLIGYGMAVQNLSDHLEAGGHQAHLNNPMLLFELVDKLPANMKLDWSLYKQRCVDVSIRAFSQYMATLVRAATDVTLHYDPKHQPEQQQRGARGGKDKTFCGAHSTEAALKTPAKEECMFGRKEERSSPACLVCKDSEHRVKNCPLFAKKPLEERWKLTGQLSLCRICLGIHGKRPCRIRGTCDIDGCQLRHHPLLHSKQRENGNKVKADSKAEGSSAITNHHSADRAVLFRIVPVMLHGNNRTVPAYAFLDDGSARTLVDEEIAKELGVTGQPLPLCLQWTSNVKRVEADSQQVALEISGEKSHCKFALKDVRTVRKLDLPRQSLRYAELADAFPYLKGLPIRGYENALPRILIGNDNAHVTAMLKMREGRPGEPIAAKSRLGWTVYGSRSESIGRAHSFHICDCEDDQAIHDLVKQFFSVESLGVDVAPCLESAEVQRAKRILENTTKRIGQRFETGLLWKYDRFEFPDSYPMAVRRLQCLERRIQKDPVVGESVMRQWSEYQTKGYIHKATPDELRAADPKRTWYLPLGVVINPKKPSKIRIFCDAAAKVDGISMNTMLLKGPDLLNTLLDVLFGFREKQVALCADLKEMFHQIQIRPADRHAQRLLWREDPAQVPDVYLMDVATFGATCSPCSAQFVKNRNAEEHSSEYPEAADAIVRKHYVDDYLDSADNVEAAVKIALEVKHVHSLGGFHLRNWLSNSKEVLARVGETETAAEKNLQLDKGNSTERVLGMFWKPEEDVFTFSTTLALETDHPTKRQALRVVMSPFDPAGLLCFFLIHGKILIQELWRSKTDWDQQIPEQLKELWMRWTSRFEQLDEVRVPRCYFPLRAQNEIINLQLHVFVDASEEAYACVAYFRAEFTDTVEIAVVGGKAKVAPLKAMSIPRLELMAAVIGVRLLKTIRNGHSLKIDKTVMWSDSKTVLAWINSDHRRYRQFVACRVGEIISKSDAAQWRWVPTKENPADLATKWGKGPCFSSTSSWFRGPEFLRSSENEWPLGERINDEGTTEEIRICLVHSKAAELRVIEWHRFSNWSRLQRSVAFSLRYCRNLKHKVKKEPLAEGPLTQQELSQAEMAIFRLVQSEEYPDEAAALSAERDQQENCSVRLERTSKIRTLSPFMDDTGVIRSETRICAAAFVSYDTRFPIILPKDHAVTKLLLEWYHRRFLHANGETVVNEVRQRFHISTLRSVVRKVAKTCMQCKVRKAVPTVPRMAPLPEARLKAYERPFSYVGLDYFGPISVRVNRSTVKRWIALFTCLTTRAVHLEVVHTLATESCKQAIRRFIGRRGAPAEFRSDRGTNFVGANNELRKEMNAMDVQLAETFTNTKTRWVFNPPTAPHMGGAWERLVRSVKTAMAAIKTTEIPKEEALATFVVEAESVVNSRPLTFIPLETEQQEALTPNHFLLMNSTGVVQPPKATADLKMVCRGSWELCRSMVDQFWRRWVQEYLPTIARRTKWFEDVKPIGVGDLVIVVEEKIRNGWIRGKIVRVNNGSDGRVRSAVVQTTAGLMERPVAKMARLDVECEGKAD</sequence>
<dbReference type="RefSeq" id="XP_062716886.1">
    <property type="nucleotide sequence ID" value="XM_062860902.1"/>
</dbReference>
<dbReference type="EnsemblMetazoa" id="AALFPA23_020034.R29504">
    <property type="protein sequence ID" value="AALFPA23_020034.P29504"/>
    <property type="gene ID" value="AALFPA23_020034"/>
</dbReference>
<dbReference type="InterPro" id="IPR036397">
    <property type="entry name" value="RNaseH_sf"/>
</dbReference>
<feature type="region of interest" description="Disordered" evidence="6">
    <location>
        <begin position="348"/>
        <end position="404"/>
    </location>
</feature>
<reference evidence="10" key="1">
    <citation type="journal article" date="2015" name="Proc. Natl. Acad. Sci. U.S.A.">
        <title>Genome sequence of the Asian Tiger mosquito, Aedes albopictus, reveals insights into its biology, genetics, and evolution.</title>
        <authorList>
            <person name="Chen X.G."/>
            <person name="Jiang X."/>
            <person name="Gu J."/>
            <person name="Xu M."/>
            <person name="Wu Y."/>
            <person name="Deng Y."/>
            <person name="Zhang C."/>
            <person name="Bonizzoni M."/>
            <person name="Dermauw W."/>
            <person name="Vontas J."/>
            <person name="Armbruster P."/>
            <person name="Huang X."/>
            <person name="Yang Y."/>
            <person name="Zhang H."/>
            <person name="He W."/>
            <person name="Peng H."/>
            <person name="Liu Y."/>
            <person name="Wu K."/>
            <person name="Chen J."/>
            <person name="Lirakis M."/>
            <person name="Topalis P."/>
            <person name="Van Leeuwen T."/>
            <person name="Hall A.B."/>
            <person name="Jiang X."/>
            <person name="Thorpe C."/>
            <person name="Mueller R.L."/>
            <person name="Sun C."/>
            <person name="Waterhouse R.M."/>
            <person name="Yan G."/>
            <person name="Tu Z.J."/>
            <person name="Fang X."/>
            <person name="James A.A."/>
        </authorList>
    </citation>
    <scope>NUCLEOTIDE SEQUENCE [LARGE SCALE GENOMIC DNA]</scope>
    <source>
        <strain evidence="10">Foshan</strain>
    </source>
</reference>
<dbReference type="PROSITE" id="PS50016">
    <property type="entry name" value="ZF_PHD_2"/>
    <property type="match status" value="1"/>
</dbReference>
<dbReference type="PANTHER" id="PTHR47331">
    <property type="entry name" value="PHD-TYPE DOMAIN-CONTAINING PROTEIN"/>
    <property type="match status" value="1"/>
</dbReference>
<evidence type="ECO:0000256" key="3">
    <source>
        <dbReference type="ARBA" id="ARBA00022833"/>
    </source>
</evidence>
<dbReference type="Pfam" id="PF18701">
    <property type="entry name" value="DUF5641"/>
    <property type="match status" value="1"/>
</dbReference>
<dbReference type="Proteomes" id="UP000069940">
    <property type="component" value="Unassembled WGS sequence"/>
</dbReference>
<dbReference type="CDD" id="cd01644">
    <property type="entry name" value="RT_pepA17"/>
    <property type="match status" value="1"/>
</dbReference>
<feature type="coiled-coil region" evidence="5">
    <location>
        <begin position="90"/>
        <end position="135"/>
    </location>
</feature>
<dbReference type="InterPro" id="IPR005312">
    <property type="entry name" value="DUF1759"/>
</dbReference>
<evidence type="ECO:0000259" key="8">
    <source>
        <dbReference type="PROSITE" id="PS50994"/>
    </source>
</evidence>
<dbReference type="PROSITE" id="PS01359">
    <property type="entry name" value="ZF_PHD_1"/>
    <property type="match status" value="1"/>
</dbReference>
<dbReference type="InterPro" id="IPR043502">
    <property type="entry name" value="DNA/RNA_pol_sf"/>
</dbReference>
<dbReference type="PROSITE" id="PS50994">
    <property type="entry name" value="INTEGRASE"/>
    <property type="match status" value="1"/>
</dbReference>
<dbReference type="Pfam" id="PF05380">
    <property type="entry name" value="Peptidase_A17"/>
    <property type="match status" value="1"/>
</dbReference>
<feature type="domain" description="Integrase catalytic" evidence="8">
    <location>
        <begin position="1737"/>
        <end position="1922"/>
    </location>
</feature>
<dbReference type="RefSeq" id="XP_062716887.1">
    <property type="nucleotide sequence ID" value="XM_062860903.1"/>
</dbReference>
<feature type="region of interest" description="Disordered" evidence="6">
    <location>
        <begin position="142"/>
        <end position="161"/>
    </location>
</feature>
<dbReference type="SUPFAM" id="SSF57903">
    <property type="entry name" value="FYVE/PHD zinc finger"/>
    <property type="match status" value="1"/>
</dbReference>
<evidence type="ECO:0000313" key="9">
    <source>
        <dbReference type="EnsemblMetazoa" id="AALFPA23_010896.P15368"/>
    </source>
</evidence>
<dbReference type="SUPFAM" id="SSF53098">
    <property type="entry name" value="Ribonuclease H-like"/>
    <property type="match status" value="1"/>
</dbReference>
<dbReference type="SMART" id="SM00249">
    <property type="entry name" value="PHD"/>
    <property type="match status" value="1"/>
</dbReference>
<dbReference type="Pfam" id="PF17921">
    <property type="entry name" value="Integrase_H2C2"/>
    <property type="match status" value="1"/>
</dbReference>
<dbReference type="RefSeq" id="XP_062716882.1">
    <property type="nucleotide sequence ID" value="XM_062860898.1"/>
</dbReference>
<dbReference type="EnsemblMetazoa" id="AALFPA23_010896.R15369">
    <property type="protein sequence ID" value="AALFPA23_010896.P15369"/>
    <property type="gene ID" value="AALFPA23_010896"/>
</dbReference>
<evidence type="ECO:0008006" key="11">
    <source>
        <dbReference type="Google" id="ProtNLM"/>
    </source>
</evidence>
<feature type="domain" description="PHD-type" evidence="7">
    <location>
        <begin position="13"/>
        <end position="63"/>
    </location>
</feature>
<dbReference type="GeneID" id="115266482"/>
<dbReference type="RefSeq" id="XP_062716883.1">
    <property type="nucleotide sequence ID" value="XM_062860899.1"/>
</dbReference>
<dbReference type="PANTHER" id="PTHR47331:SF1">
    <property type="entry name" value="GAG-LIKE PROTEIN"/>
    <property type="match status" value="1"/>
</dbReference>
<dbReference type="RefSeq" id="XP_062716884.1">
    <property type="nucleotide sequence ID" value="XM_062860900.1"/>
</dbReference>
<dbReference type="EnsemblMetazoa" id="AALFPA23_020034.R29502">
    <property type="protein sequence ID" value="AALFPA23_020034.P29502"/>
    <property type="gene ID" value="AALFPA23_020034"/>
</dbReference>
<evidence type="ECO:0000256" key="5">
    <source>
        <dbReference type="SAM" id="Coils"/>
    </source>
</evidence>
<keyword evidence="1" id="KW-0479">Metal-binding</keyword>
<proteinExistence type="predicted"/>
<feature type="compositionally biased region" description="Basic and acidic residues" evidence="6">
    <location>
        <begin position="355"/>
        <end position="368"/>
    </location>
</feature>
<accession>A0ABM1YP71</accession>
<evidence type="ECO:0000313" key="10">
    <source>
        <dbReference type="Proteomes" id="UP000069940"/>
    </source>
</evidence>
<dbReference type="EnsemblMetazoa" id="AALFPA23_020034.R29503">
    <property type="protein sequence ID" value="AALFPA23_020034.P29503"/>
    <property type="gene ID" value="AALFPA23_020034"/>
</dbReference>
<evidence type="ECO:0000256" key="2">
    <source>
        <dbReference type="ARBA" id="ARBA00022771"/>
    </source>
</evidence>
<keyword evidence="5" id="KW-0175">Coiled coil</keyword>
<dbReference type="EnsemblMetazoa" id="AALFPA23_010896.R15370">
    <property type="protein sequence ID" value="AALFPA23_010896.P15370"/>
    <property type="gene ID" value="AALFPA23_010896"/>
</dbReference>
<organism evidence="9 10">
    <name type="scientific">Aedes albopictus</name>
    <name type="common">Asian tiger mosquito</name>
    <name type="synonym">Stegomyia albopicta</name>
    <dbReference type="NCBI Taxonomy" id="7160"/>
    <lineage>
        <taxon>Eukaryota</taxon>
        <taxon>Metazoa</taxon>
        <taxon>Ecdysozoa</taxon>
        <taxon>Arthropoda</taxon>
        <taxon>Hexapoda</taxon>
        <taxon>Insecta</taxon>
        <taxon>Pterygota</taxon>
        <taxon>Neoptera</taxon>
        <taxon>Endopterygota</taxon>
        <taxon>Diptera</taxon>
        <taxon>Nematocera</taxon>
        <taxon>Culicoidea</taxon>
        <taxon>Culicidae</taxon>
        <taxon>Culicinae</taxon>
        <taxon>Aedini</taxon>
        <taxon>Aedes</taxon>
        <taxon>Stegomyia</taxon>
    </lineage>
</organism>
<dbReference type="InterPro" id="IPR019786">
    <property type="entry name" value="Zinc_finger_PHD-type_CS"/>
</dbReference>
<dbReference type="Gene3D" id="2.60.120.650">
    <property type="entry name" value="Cupin"/>
    <property type="match status" value="1"/>
</dbReference>
<dbReference type="GeneID" id="134292135"/>
<protein>
    <recommendedName>
        <fullName evidence="11">Pro-Pol polyprotein</fullName>
    </recommendedName>
</protein>
<dbReference type="InterPro" id="IPR008042">
    <property type="entry name" value="Retrotrans_Pao"/>
</dbReference>
<keyword evidence="2 4" id="KW-0863">Zinc-finger</keyword>
<dbReference type="InterPro" id="IPR012337">
    <property type="entry name" value="RNaseH-like_sf"/>
</dbReference>
<dbReference type="InterPro" id="IPR011011">
    <property type="entry name" value="Znf_FYVE_PHD"/>
</dbReference>
<dbReference type="InterPro" id="IPR001965">
    <property type="entry name" value="Znf_PHD"/>
</dbReference>
<dbReference type="InterPro" id="IPR001584">
    <property type="entry name" value="Integrase_cat-core"/>
</dbReference>
<dbReference type="SUPFAM" id="SSF56672">
    <property type="entry name" value="DNA/RNA polymerases"/>
    <property type="match status" value="1"/>
</dbReference>
<reference evidence="9" key="2">
    <citation type="submission" date="2025-05" db="UniProtKB">
        <authorList>
            <consortium name="EnsemblMetazoa"/>
        </authorList>
    </citation>
    <scope>IDENTIFICATION</scope>
    <source>
        <strain evidence="9">Foshan</strain>
    </source>
</reference>
<name>A0ABM1YP71_AEDAL</name>
<evidence type="ECO:0000256" key="1">
    <source>
        <dbReference type="ARBA" id="ARBA00022723"/>
    </source>
</evidence>
<evidence type="ECO:0000256" key="6">
    <source>
        <dbReference type="SAM" id="MobiDB-lite"/>
    </source>
</evidence>
<feature type="compositionally biased region" description="Polar residues" evidence="6">
    <location>
        <begin position="150"/>
        <end position="160"/>
    </location>
</feature>
<evidence type="ECO:0000259" key="7">
    <source>
        <dbReference type="PROSITE" id="PS50016"/>
    </source>
</evidence>
<dbReference type="CDD" id="cd15517">
    <property type="entry name" value="PHD_TCF19_like"/>
    <property type="match status" value="1"/>
</dbReference>
<keyword evidence="3" id="KW-0862">Zinc</keyword>
<dbReference type="RefSeq" id="XP_062716885.1">
    <property type="nucleotide sequence ID" value="XM_062860901.1"/>
</dbReference>
<dbReference type="InterPro" id="IPR040676">
    <property type="entry name" value="DUF5641"/>
</dbReference>
<dbReference type="InterPro" id="IPR019787">
    <property type="entry name" value="Znf_PHD-finger"/>
</dbReference>
<keyword evidence="10" id="KW-1185">Reference proteome</keyword>
<dbReference type="InterPro" id="IPR041588">
    <property type="entry name" value="Integrase_H2C2"/>
</dbReference>
<evidence type="ECO:0000256" key="4">
    <source>
        <dbReference type="PROSITE-ProRule" id="PRU00146"/>
    </source>
</evidence>